<evidence type="ECO:0000256" key="10">
    <source>
        <dbReference type="ARBA" id="ARBA00023004"/>
    </source>
</evidence>
<evidence type="ECO:0000256" key="7">
    <source>
        <dbReference type="ARBA" id="ARBA00022824"/>
    </source>
</evidence>
<dbReference type="GO" id="GO:0020037">
    <property type="term" value="F:heme binding"/>
    <property type="evidence" value="ECO:0007669"/>
    <property type="project" value="InterPro"/>
</dbReference>
<sequence length="523" mass="61029">MILLCIIFLLGAFYLLNIYIFNYWKRRNIPQAEGQKILVGDASTMFLRKECLGEFFQTMYNKYKHHKFIGAYLSYRPVLIVNDPELIQDIMIRNFTSFHDRPVPINEEVDPLTKNLFFIKGQKWRDLRVKMSPTFTSGKLKLMFSIMTDCGKVLQDYIEKNLQENKNVFEFRDLLARFTTNIISSVAFGIDNDCINEPDNIFRKMGMKIFDQGIVQGMKNVIGLLTPAFFVKLNISLFHRDIYDFIVSLVHQTIEYREKNNFHRNDFMQLLIELKNQGYISVDKNSKDEDEIEWKFEDTNGHEMKNLTIEDIAAQVFVFFAAGFETSSSTMQLCLYELCKNQNIQRKVQQEIDQVMKSTESKEITYDLLHQLKYLECCVDETLRKYPIIPIHFRESTKDYKIPNTDIVIDKGTAIYISLMGIQRDSDIYEDPMTFKPERFLNSTTGSPKVTKGLVYTPFGDGPRKCIGARMGKFQTLLGLYLLMSKYNVSFADESLGKEELRYHASSLVLTPLEKFNFKVTAR</sequence>
<evidence type="ECO:0000313" key="16">
    <source>
        <dbReference type="Proteomes" id="UP001153620"/>
    </source>
</evidence>
<evidence type="ECO:0000256" key="14">
    <source>
        <dbReference type="RuleBase" id="RU000461"/>
    </source>
</evidence>
<dbReference type="AlphaFoldDB" id="A0A9N9S4C9"/>
<organism evidence="15 16">
    <name type="scientific">Chironomus riparius</name>
    <dbReference type="NCBI Taxonomy" id="315576"/>
    <lineage>
        <taxon>Eukaryota</taxon>
        <taxon>Metazoa</taxon>
        <taxon>Ecdysozoa</taxon>
        <taxon>Arthropoda</taxon>
        <taxon>Hexapoda</taxon>
        <taxon>Insecta</taxon>
        <taxon>Pterygota</taxon>
        <taxon>Neoptera</taxon>
        <taxon>Endopterygota</taxon>
        <taxon>Diptera</taxon>
        <taxon>Nematocera</taxon>
        <taxon>Chironomoidea</taxon>
        <taxon>Chironomidae</taxon>
        <taxon>Chironominae</taxon>
        <taxon>Chironomus</taxon>
    </lineage>
</organism>
<dbReference type="SUPFAM" id="SSF48264">
    <property type="entry name" value="Cytochrome P450"/>
    <property type="match status" value="1"/>
</dbReference>
<evidence type="ECO:0000256" key="13">
    <source>
        <dbReference type="PIRSR" id="PIRSR602401-1"/>
    </source>
</evidence>
<keyword evidence="10 13" id="KW-0408">Iron</keyword>
<dbReference type="InterPro" id="IPR001128">
    <property type="entry name" value="Cyt_P450"/>
</dbReference>
<evidence type="ECO:0000256" key="9">
    <source>
        <dbReference type="ARBA" id="ARBA00023002"/>
    </source>
</evidence>
<evidence type="ECO:0008006" key="17">
    <source>
        <dbReference type="Google" id="ProtNLM"/>
    </source>
</evidence>
<dbReference type="Proteomes" id="UP001153620">
    <property type="component" value="Chromosome 3"/>
</dbReference>
<comment type="similarity">
    <text evidence="4 14">Belongs to the cytochrome P450 family.</text>
</comment>
<dbReference type="Gene3D" id="1.10.630.10">
    <property type="entry name" value="Cytochrome P450"/>
    <property type="match status" value="1"/>
</dbReference>
<keyword evidence="7" id="KW-0256">Endoplasmic reticulum</keyword>
<comment type="subcellular location">
    <subcellularLocation>
        <location evidence="3">Endoplasmic reticulum membrane</location>
        <topology evidence="3">Peripheral membrane protein</topology>
    </subcellularLocation>
    <subcellularLocation>
        <location evidence="2">Microsome membrane</location>
        <topology evidence="2">Peripheral membrane protein</topology>
    </subcellularLocation>
</comment>
<dbReference type="EMBL" id="OU895879">
    <property type="protein sequence ID" value="CAG9809711.1"/>
    <property type="molecule type" value="Genomic_DNA"/>
</dbReference>
<evidence type="ECO:0000256" key="5">
    <source>
        <dbReference type="ARBA" id="ARBA00022617"/>
    </source>
</evidence>
<name>A0A9N9S4C9_9DIPT</name>
<dbReference type="CDD" id="cd11056">
    <property type="entry name" value="CYP6-like"/>
    <property type="match status" value="1"/>
</dbReference>
<evidence type="ECO:0000256" key="12">
    <source>
        <dbReference type="ARBA" id="ARBA00023136"/>
    </source>
</evidence>
<keyword evidence="16" id="KW-1185">Reference proteome</keyword>
<keyword evidence="11 14" id="KW-0503">Monooxygenase</keyword>
<reference evidence="15" key="2">
    <citation type="submission" date="2022-10" db="EMBL/GenBank/DDBJ databases">
        <authorList>
            <consortium name="ENA_rothamsted_submissions"/>
            <consortium name="culmorum"/>
            <person name="King R."/>
        </authorList>
    </citation>
    <scope>NUCLEOTIDE SEQUENCE</scope>
</reference>
<evidence type="ECO:0000256" key="11">
    <source>
        <dbReference type="ARBA" id="ARBA00023033"/>
    </source>
</evidence>
<reference evidence="15" key="1">
    <citation type="submission" date="2022-01" db="EMBL/GenBank/DDBJ databases">
        <authorList>
            <person name="King R."/>
        </authorList>
    </citation>
    <scope>NUCLEOTIDE SEQUENCE</scope>
</reference>
<evidence type="ECO:0000256" key="6">
    <source>
        <dbReference type="ARBA" id="ARBA00022723"/>
    </source>
</evidence>
<dbReference type="PANTHER" id="PTHR24292:SF100">
    <property type="entry name" value="CYTOCHROME P450 6A16, ISOFORM B-RELATED"/>
    <property type="match status" value="1"/>
</dbReference>
<dbReference type="PRINTS" id="PR00385">
    <property type="entry name" value="P450"/>
</dbReference>
<dbReference type="GO" id="GO:0005506">
    <property type="term" value="F:iron ion binding"/>
    <property type="evidence" value="ECO:0007669"/>
    <property type="project" value="InterPro"/>
</dbReference>
<dbReference type="GO" id="GO:0005789">
    <property type="term" value="C:endoplasmic reticulum membrane"/>
    <property type="evidence" value="ECO:0007669"/>
    <property type="project" value="UniProtKB-SubCell"/>
</dbReference>
<evidence type="ECO:0000256" key="8">
    <source>
        <dbReference type="ARBA" id="ARBA00022848"/>
    </source>
</evidence>
<keyword evidence="6 13" id="KW-0479">Metal-binding</keyword>
<dbReference type="InterPro" id="IPR017972">
    <property type="entry name" value="Cyt_P450_CS"/>
</dbReference>
<dbReference type="PRINTS" id="PR00463">
    <property type="entry name" value="EP450I"/>
</dbReference>
<dbReference type="OrthoDB" id="2789670at2759"/>
<dbReference type="GO" id="GO:0004497">
    <property type="term" value="F:monooxygenase activity"/>
    <property type="evidence" value="ECO:0007669"/>
    <property type="project" value="UniProtKB-KW"/>
</dbReference>
<feature type="binding site" description="axial binding residue" evidence="13">
    <location>
        <position position="466"/>
    </location>
    <ligand>
        <name>heme</name>
        <dbReference type="ChEBI" id="CHEBI:30413"/>
    </ligand>
    <ligandPart>
        <name>Fe</name>
        <dbReference type="ChEBI" id="CHEBI:18248"/>
    </ligandPart>
</feature>
<dbReference type="Pfam" id="PF00067">
    <property type="entry name" value="p450"/>
    <property type="match status" value="1"/>
</dbReference>
<evidence type="ECO:0000256" key="2">
    <source>
        <dbReference type="ARBA" id="ARBA00004174"/>
    </source>
</evidence>
<evidence type="ECO:0000313" key="15">
    <source>
        <dbReference type="EMBL" id="CAG9809711.1"/>
    </source>
</evidence>
<keyword evidence="5 13" id="KW-0349">Heme</keyword>
<proteinExistence type="inferred from homology"/>
<keyword evidence="8" id="KW-0492">Microsome</keyword>
<gene>
    <name evidence="15" type="ORF">CHIRRI_LOCUS12531</name>
</gene>
<comment type="cofactor">
    <cofactor evidence="1 13">
        <name>heme</name>
        <dbReference type="ChEBI" id="CHEBI:30413"/>
    </cofactor>
</comment>
<protein>
    <recommendedName>
        <fullName evidence="17">Cytochrome P450</fullName>
    </recommendedName>
</protein>
<keyword evidence="12" id="KW-0472">Membrane</keyword>
<dbReference type="PROSITE" id="PS00086">
    <property type="entry name" value="CYTOCHROME_P450"/>
    <property type="match status" value="1"/>
</dbReference>
<dbReference type="GO" id="GO:0016705">
    <property type="term" value="F:oxidoreductase activity, acting on paired donors, with incorporation or reduction of molecular oxygen"/>
    <property type="evidence" value="ECO:0007669"/>
    <property type="project" value="InterPro"/>
</dbReference>
<evidence type="ECO:0000256" key="3">
    <source>
        <dbReference type="ARBA" id="ARBA00004406"/>
    </source>
</evidence>
<evidence type="ECO:0000256" key="4">
    <source>
        <dbReference type="ARBA" id="ARBA00010617"/>
    </source>
</evidence>
<dbReference type="InterPro" id="IPR050476">
    <property type="entry name" value="Insect_CytP450_Detox"/>
</dbReference>
<evidence type="ECO:0000256" key="1">
    <source>
        <dbReference type="ARBA" id="ARBA00001971"/>
    </source>
</evidence>
<keyword evidence="9 14" id="KW-0560">Oxidoreductase</keyword>
<dbReference type="PANTHER" id="PTHR24292">
    <property type="entry name" value="CYTOCHROME P450"/>
    <property type="match status" value="1"/>
</dbReference>
<dbReference type="InterPro" id="IPR002401">
    <property type="entry name" value="Cyt_P450_E_grp-I"/>
</dbReference>
<accession>A0A9N9S4C9</accession>
<dbReference type="InterPro" id="IPR036396">
    <property type="entry name" value="Cyt_P450_sf"/>
</dbReference>
<dbReference type="FunFam" id="1.10.630.10:FF:000042">
    <property type="entry name" value="Cytochrome P450"/>
    <property type="match status" value="1"/>
</dbReference>